<feature type="binding site" evidence="12">
    <location>
        <position position="152"/>
    </location>
    <ligand>
        <name>Zn(2+)</name>
        <dbReference type="ChEBI" id="CHEBI:29105"/>
    </ligand>
</feature>
<dbReference type="Proteomes" id="UP001212997">
    <property type="component" value="Unassembled WGS sequence"/>
</dbReference>
<dbReference type="GO" id="GO:0009298">
    <property type="term" value="P:GDP-mannose biosynthetic process"/>
    <property type="evidence" value="ECO:0007669"/>
    <property type="project" value="InterPro"/>
</dbReference>
<dbReference type="EMBL" id="JANAWD010000203">
    <property type="protein sequence ID" value="KAJ3484067.1"/>
    <property type="molecule type" value="Genomic_DNA"/>
</dbReference>
<keyword evidence="7 12" id="KW-0479">Metal-binding</keyword>
<evidence type="ECO:0000256" key="6">
    <source>
        <dbReference type="ARBA" id="ARBA00018236"/>
    </source>
</evidence>
<evidence type="ECO:0000313" key="16">
    <source>
        <dbReference type="Proteomes" id="UP001212997"/>
    </source>
</evidence>
<dbReference type="GO" id="GO:0005829">
    <property type="term" value="C:cytosol"/>
    <property type="evidence" value="ECO:0007669"/>
    <property type="project" value="TreeGrafter"/>
</dbReference>
<dbReference type="SUPFAM" id="SSF51182">
    <property type="entry name" value="RmlC-like cupins"/>
    <property type="match status" value="1"/>
</dbReference>
<dbReference type="Pfam" id="PF20512">
    <property type="entry name" value="PMI_typeI_hel"/>
    <property type="match status" value="1"/>
</dbReference>
<dbReference type="GO" id="GO:0004476">
    <property type="term" value="F:mannose-6-phosphate isomerase activity"/>
    <property type="evidence" value="ECO:0007669"/>
    <property type="project" value="UniProtKB-EC"/>
</dbReference>
<feature type="domain" description="Phosphomannose isomerase type I catalytic" evidence="13">
    <location>
        <begin position="19"/>
        <end position="159"/>
    </location>
</feature>
<comment type="pathway">
    <text evidence="3">Nucleotide-sugar biosynthesis; GDP-alpha-D-mannose biosynthesis; alpha-D-mannose 1-phosphate from D-fructose 6-phosphate: step 1/2.</text>
</comment>
<dbReference type="InterPro" id="IPR014710">
    <property type="entry name" value="RmlC-like_jellyroll"/>
</dbReference>
<evidence type="ECO:0000313" key="15">
    <source>
        <dbReference type="EMBL" id="KAJ3484067.1"/>
    </source>
</evidence>
<keyword evidence="16" id="KW-1185">Reference proteome</keyword>
<name>A0AAD5YDH6_9APHY</name>
<dbReference type="PANTHER" id="PTHR10309:SF0">
    <property type="entry name" value="MANNOSE-6-PHOSPHATE ISOMERASE"/>
    <property type="match status" value="1"/>
</dbReference>
<feature type="domain" description="Phosphomannose isomerase type I helical insertion" evidence="14">
    <location>
        <begin position="210"/>
        <end position="285"/>
    </location>
</feature>
<evidence type="ECO:0000256" key="10">
    <source>
        <dbReference type="ARBA" id="ARBA00029741"/>
    </source>
</evidence>
<comment type="similarity">
    <text evidence="4">Belongs to the mannose-6-phosphate isomerase type 1 family.</text>
</comment>
<evidence type="ECO:0000256" key="4">
    <source>
        <dbReference type="ARBA" id="ARBA00010772"/>
    </source>
</evidence>
<dbReference type="CDD" id="cd07011">
    <property type="entry name" value="cupin_PMI_type_I_N"/>
    <property type="match status" value="1"/>
</dbReference>
<reference evidence="15" key="1">
    <citation type="submission" date="2022-07" db="EMBL/GenBank/DDBJ databases">
        <title>Genome Sequence of Physisporinus lineatus.</title>
        <authorList>
            <person name="Buettner E."/>
        </authorList>
    </citation>
    <scope>NUCLEOTIDE SEQUENCE</scope>
    <source>
        <strain evidence="15">VT162</strain>
    </source>
</reference>
<comment type="function">
    <text evidence="2">Involved in the synthesis of the GDP-mannose and dolichol-phosphate-mannose required for a number of critical mannosyl transfer reactions.</text>
</comment>
<evidence type="ECO:0000256" key="2">
    <source>
        <dbReference type="ARBA" id="ARBA00002564"/>
    </source>
</evidence>
<dbReference type="Pfam" id="PF20511">
    <property type="entry name" value="PMI_typeI_cat"/>
    <property type="match status" value="1"/>
</dbReference>
<evidence type="ECO:0000256" key="12">
    <source>
        <dbReference type="PIRSR" id="PIRSR001480-2"/>
    </source>
</evidence>
<dbReference type="InterPro" id="IPR001250">
    <property type="entry name" value="Man6P_Isoase-1"/>
</dbReference>
<organism evidence="15 16">
    <name type="scientific">Meripilus lineatus</name>
    <dbReference type="NCBI Taxonomy" id="2056292"/>
    <lineage>
        <taxon>Eukaryota</taxon>
        <taxon>Fungi</taxon>
        <taxon>Dikarya</taxon>
        <taxon>Basidiomycota</taxon>
        <taxon>Agaricomycotina</taxon>
        <taxon>Agaricomycetes</taxon>
        <taxon>Polyporales</taxon>
        <taxon>Meripilaceae</taxon>
        <taxon>Meripilus</taxon>
    </lineage>
</organism>
<proteinExistence type="inferred from homology"/>
<dbReference type="InterPro" id="IPR046457">
    <property type="entry name" value="PMI_typeI_cat"/>
</dbReference>
<evidence type="ECO:0000256" key="3">
    <source>
        <dbReference type="ARBA" id="ARBA00004666"/>
    </source>
</evidence>
<comment type="cofactor">
    <cofactor evidence="12">
        <name>Zn(2+)</name>
        <dbReference type="ChEBI" id="CHEBI:29105"/>
    </cofactor>
    <text evidence="12">Binds 1 zinc ion per subunit.</text>
</comment>
<feature type="binding site" evidence="12">
    <location>
        <position position="125"/>
    </location>
    <ligand>
        <name>Zn(2+)</name>
        <dbReference type="ChEBI" id="CHEBI:29105"/>
    </ligand>
</feature>
<accession>A0AAD5YDH6</accession>
<dbReference type="PIRSF" id="PIRSF001480">
    <property type="entry name" value="Mannose-6-phosphate_isomerase"/>
    <property type="match status" value="1"/>
</dbReference>
<dbReference type="GO" id="GO:0008270">
    <property type="term" value="F:zinc ion binding"/>
    <property type="evidence" value="ECO:0007669"/>
    <property type="project" value="InterPro"/>
</dbReference>
<evidence type="ECO:0000256" key="5">
    <source>
        <dbReference type="ARBA" id="ARBA00011956"/>
    </source>
</evidence>
<sequence>MFNGVYSVSSTNPPADKRLLRLKCALQTYDWGRQGSFSLVGRLAGNAVGHGFVVDERKTYAELWMGSHPNGPAYIYDHPETDLLSLIKSNPMHYLGKNLVQKCPESPDIPFLFKVLSINKALPLQAHPDVQLAKELNKQDKKEFVDVNHKPEIAIAIGDPLPPGPWEEDATFAGFVGFKSLAEIQQSLRTISELRSAIGNEGSVEDFVTNPTKESLKKVFGALLIGAADDPENVKKQISALLLKIQARPGEPLVERAVLKETAELVEKINSQFPGDVGVFAAPFFMNFVKLRKGEAIYIDADEIHAYLEGDIMECMATSDNVLNAAFAPRAETKRHIPTFVEMLTYNFGNAAQWSLPYQFYPHSTTQATRMYKPPFEEFVVLRTFLQSSRNEELLRAAQGPLIGIVTQGTCKVRPRDGPGEEITLNKGGVVFVVPGTDVQVELVEEERCGDDVGSEIWWATHLG</sequence>
<dbReference type="PANTHER" id="PTHR10309">
    <property type="entry name" value="MANNOSE-6-PHOSPHATE ISOMERASE"/>
    <property type="match status" value="1"/>
</dbReference>
<evidence type="ECO:0000259" key="13">
    <source>
        <dbReference type="Pfam" id="PF20511"/>
    </source>
</evidence>
<dbReference type="NCBIfam" id="TIGR00218">
    <property type="entry name" value="manA"/>
    <property type="match status" value="1"/>
</dbReference>
<dbReference type="PRINTS" id="PR00714">
    <property type="entry name" value="MAN6PISMRASE"/>
</dbReference>
<feature type="binding site" evidence="12">
    <location>
        <position position="127"/>
    </location>
    <ligand>
        <name>Zn(2+)</name>
        <dbReference type="ChEBI" id="CHEBI:29105"/>
    </ligand>
</feature>
<dbReference type="AlphaFoldDB" id="A0AAD5YDH6"/>
<gene>
    <name evidence="15" type="ORF">NLI96_g5889</name>
</gene>
<evidence type="ECO:0000256" key="11">
    <source>
        <dbReference type="ARBA" id="ARBA00030762"/>
    </source>
</evidence>
<feature type="binding site" evidence="12">
    <location>
        <position position="305"/>
    </location>
    <ligand>
        <name>Zn(2+)</name>
        <dbReference type="ChEBI" id="CHEBI:29105"/>
    </ligand>
</feature>
<evidence type="ECO:0000259" key="14">
    <source>
        <dbReference type="Pfam" id="PF20512"/>
    </source>
</evidence>
<dbReference type="InterPro" id="IPR046458">
    <property type="entry name" value="PMI_typeI_hel"/>
</dbReference>
<dbReference type="InterPro" id="IPR011051">
    <property type="entry name" value="RmlC_Cupin_sf"/>
</dbReference>
<protein>
    <recommendedName>
        <fullName evidence="6">Mannose-6-phosphate isomerase</fullName>
        <ecNumber evidence="5">5.3.1.8</ecNumber>
    </recommendedName>
    <alternativeName>
        <fullName evidence="10">Phosphohexomutase</fullName>
    </alternativeName>
    <alternativeName>
        <fullName evidence="11">Phosphomannose isomerase</fullName>
    </alternativeName>
</protein>
<evidence type="ECO:0000256" key="9">
    <source>
        <dbReference type="ARBA" id="ARBA00023235"/>
    </source>
</evidence>
<evidence type="ECO:0000256" key="1">
    <source>
        <dbReference type="ARBA" id="ARBA00000757"/>
    </source>
</evidence>
<dbReference type="GO" id="GO:0005975">
    <property type="term" value="P:carbohydrate metabolic process"/>
    <property type="evidence" value="ECO:0007669"/>
    <property type="project" value="InterPro"/>
</dbReference>
<keyword evidence="9" id="KW-0413">Isomerase</keyword>
<evidence type="ECO:0000256" key="8">
    <source>
        <dbReference type="ARBA" id="ARBA00022833"/>
    </source>
</evidence>
<dbReference type="InterPro" id="IPR016305">
    <property type="entry name" value="Mannose-6-P_Isomerase"/>
</dbReference>
<evidence type="ECO:0000256" key="7">
    <source>
        <dbReference type="ARBA" id="ARBA00022723"/>
    </source>
</evidence>
<dbReference type="Gene3D" id="2.60.120.10">
    <property type="entry name" value="Jelly Rolls"/>
    <property type="match status" value="2"/>
</dbReference>
<comment type="caution">
    <text evidence="15">The sequence shown here is derived from an EMBL/GenBank/DDBJ whole genome shotgun (WGS) entry which is preliminary data.</text>
</comment>
<dbReference type="EC" id="5.3.1.8" evidence="5"/>
<dbReference type="Gene3D" id="1.10.441.10">
    <property type="entry name" value="Phosphomannose Isomerase, domain 2"/>
    <property type="match status" value="1"/>
</dbReference>
<comment type="catalytic activity">
    <reaction evidence="1">
        <text>D-mannose 6-phosphate = D-fructose 6-phosphate</text>
        <dbReference type="Rhea" id="RHEA:12356"/>
        <dbReference type="ChEBI" id="CHEBI:58735"/>
        <dbReference type="ChEBI" id="CHEBI:61527"/>
        <dbReference type="EC" id="5.3.1.8"/>
    </reaction>
</comment>
<keyword evidence="8 12" id="KW-0862">Zinc</keyword>